<evidence type="ECO:0000313" key="6">
    <source>
        <dbReference type="Proteomes" id="UP001489004"/>
    </source>
</evidence>
<evidence type="ECO:0000256" key="3">
    <source>
        <dbReference type="ARBA" id="ARBA00023242"/>
    </source>
</evidence>
<keyword evidence="3 4" id="KW-0539">Nucleus</keyword>
<name>A0AAW1R443_9CHLO</name>
<keyword evidence="4" id="KW-0509">mRNA transport</keyword>
<comment type="similarity">
    <text evidence="2 4">Belongs to the nucleoporin interacting component (NIC) family.</text>
</comment>
<comment type="caution">
    <text evidence="5">The sequence shown here is derived from an EMBL/GenBank/DDBJ whole genome shotgun (WGS) entry which is preliminary data.</text>
</comment>
<accession>A0AAW1R443</accession>
<keyword evidence="4" id="KW-0813">Transport</keyword>
<organism evidence="5 6">
    <name type="scientific">[Myrmecia] bisecta</name>
    <dbReference type="NCBI Taxonomy" id="41462"/>
    <lineage>
        <taxon>Eukaryota</taxon>
        <taxon>Viridiplantae</taxon>
        <taxon>Chlorophyta</taxon>
        <taxon>core chlorophytes</taxon>
        <taxon>Trebouxiophyceae</taxon>
        <taxon>Trebouxiales</taxon>
        <taxon>Trebouxiaceae</taxon>
        <taxon>Myrmecia</taxon>
    </lineage>
</organism>
<dbReference type="GO" id="GO:0017056">
    <property type="term" value="F:structural constituent of nuclear pore"/>
    <property type="evidence" value="ECO:0007669"/>
    <property type="project" value="InterPro"/>
</dbReference>
<reference evidence="5 6" key="1">
    <citation type="journal article" date="2024" name="Nat. Commun.">
        <title>Phylogenomics reveals the evolutionary origins of lichenization in chlorophyte algae.</title>
        <authorList>
            <person name="Puginier C."/>
            <person name="Libourel C."/>
            <person name="Otte J."/>
            <person name="Skaloud P."/>
            <person name="Haon M."/>
            <person name="Grisel S."/>
            <person name="Petersen M."/>
            <person name="Berrin J.G."/>
            <person name="Delaux P.M."/>
            <person name="Dal Grande F."/>
            <person name="Keller J."/>
        </authorList>
    </citation>
    <scope>NUCLEOTIDE SEQUENCE [LARGE SCALE GENOMIC DNA]</scope>
    <source>
        <strain evidence="5 6">SAG 2043</strain>
    </source>
</reference>
<evidence type="ECO:0000256" key="2">
    <source>
        <dbReference type="ARBA" id="ARBA00010186"/>
    </source>
</evidence>
<dbReference type="Pfam" id="PF04097">
    <property type="entry name" value="Nic96"/>
    <property type="match status" value="1"/>
</dbReference>
<dbReference type="GO" id="GO:0006606">
    <property type="term" value="P:protein import into nucleus"/>
    <property type="evidence" value="ECO:0007669"/>
    <property type="project" value="TreeGrafter"/>
</dbReference>
<keyword evidence="4" id="KW-0653">Protein transport</keyword>
<dbReference type="GO" id="GO:0016973">
    <property type="term" value="P:poly(A)+ mRNA export from nucleus"/>
    <property type="evidence" value="ECO:0007669"/>
    <property type="project" value="TreeGrafter"/>
</dbReference>
<keyword evidence="4" id="KW-0906">Nuclear pore complex</keyword>
<keyword evidence="4" id="KW-0811">Translocation</keyword>
<evidence type="ECO:0000313" key="5">
    <source>
        <dbReference type="EMBL" id="KAK9828502.1"/>
    </source>
</evidence>
<dbReference type="AlphaFoldDB" id="A0AAW1R443"/>
<gene>
    <name evidence="5" type="ORF">WJX72_000423</name>
</gene>
<keyword evidence="4" id="KW-0472">Membrane</keyword>
<dbReference type="GO" id="GO:0005643">
    <property type="term" value="C:nuclear pore"/>
    <property type="evidence" value="ECO:0007669"/>
    <property type="project" value="UniProtKB-SubCell"/>
</dbReference>
<sequence>MAAMDWDSLLQNSEALAARDSQGLPRVDRDIRQVEQYSQKLRAKAQRIDPSADTLAATRLLAHEGLNTRKLTRALQTFELKPTYEDVFEVETSTVEEYLQQMHQMTVITAIQDAQRDTMHAFEEYMDECMEADWAAEKRQLFDEVMPSNGLRPGAIPSGYASSYAPTPIRSPGGFTSGAGPGTPGFASGANAAQLTGREKAYTDVVHELNEAGAQRQPFNAVAKFAAACASEPSGGQRSTMQKCWELLQAILDEAKSVSAGARSHHVEALLRGARKHLEAGHASYVQNIIHNNRAQANLGGGPSKLGLICAFIRIREKDAGAMDFDQHGGIDTTWQCIYYCLRSGFHQEALQMAKSIKDHHLGRAGHDFSSYLKEWVDNQGRVSNASAAALSQEVERLLKHSSATKAASHKYKVMLYTLLAGDRKAAEHLLRETSTLFSTIEDFMWFKVALVRPPRPDRPTGNTMFSDGMPGEVYTLTDLQTYLTQYPDTHYSHGGREPLLYVMVLLYSLQFRGAVTFLAKHASAKTYRVDAVHLAIALQHHQALDAGGEGDIGARSGVDIASVIHRYGRSFVTQAPELALEYYMLAAAAKGGSLADKGALLRELLTDSRAFGFLLGSGGAGGEAGAIERFVPDGDQRRQLIEAVAHDCQMAAQLDWAVELYMYAGRPTAALNILNQQLSDGLEASLVDPAKAEEVEQVIRRGNAAAANLVTAHGVADEREKQAFASLKSSLNLLQASRRGETGVVQQTLDELQFIPQEEFRLHRCVADVRSGALHTAVAARLPALLQAVGQALAATGQANRLRTIAGFASELPQRVPQHVFQELNRLHSAVS</sequence>
<evidence type="ECO:0000256" key="1">
    <source>
        <dbReference type="ARBA" id="ARBA00004259"/>
    </source>
</evidence>
<comment type="subcellular location">
    <subcellularLocation>
        <location evidence="1">Nucleus envelope</location>
    </subcellularLocation>
    <subcellularLocation>
        <location evidence="4">Nucleus</location>
        <location evidence="4">Nuclear pore complex</location>
    </subcellularLocation>
</comment>
<dbReference type="Proteomes" id="UP001489004">
    <property type="component" value="Unassembled WGS sequence"/>
</dbReference>
<dbReference type="PANTHER" id="PTHR11225">
    <property type="entry name" value="NUCLEAR PORE COMPLEX PROTEIN NUP93 NUCLEOPORIN NUP93 DEAD EYE PROTEIN"/>
    <property type="match status" value="1"/>
</dbReference>
<dbReference type="PANTHER" id="PTHR11225:SF4">
    <property type="entry name" value="NUCLEAR PORE COMPLEX PROTEIN NUP93"/>
    <property type="match status" value="1"/>
</dbReference>
<dbReference type="EMBL" id="JALJOR010000001">
    <property type="protein sequence ID" value="KAK9828502.1"/>
    <property type="molecule type" value="Genomic_DNA"/>
</dbReference>
<dbReference type="InterPro" id="IPR007231">
    <property type="entry name" value="Nucleoporin_int_Nup93/Nic96"/>
</dbReference>
<evidence type="ECO:0000256" key="4">
    <source>
        <dbReference type="RuleBase" id="RU364035"/>
    </source>
</evidence>
<keyword evidence="6" id="KW-1185">Reference proteome</keyword>
<protein>
    <recommendedName>
        <fullName evidence="4">Nuclear pore protein</fullName>
    </recommendedName>
</protein>
<proteinExistence type="inferred from homology"/>